<name>A0A2X0MBM4_9BASI</name>
<feature type="compositionally biased region" description="Basic residues" evidence="1">
    <location>
        <begin position="50"/>
        <end position="64"/>
    </location>
</feature>
<proteinExistence type="predicted"/>
<reference evidence="2 3" key="1">
    <citation type="submission" date="2016-11" db="EMBL/GenBank/DDBJ databases">
        <authorList>
            <person name="Jaros S."/>
            <person name="Januszkiewicz K."/>
            <person name="Wedrychowicz H."/>
        </authorList>
    </citation>
    <scope>NUCLEOTIDE SEQUENCE [LARGE SCALE GENOMIC DNA]</scope>
</reference>
<organism evidence="2 3">
    <name type="scientific">Microbotryum silenes-dioicae</name>
    <dbReference type="NCBI Taxonomy" id="796604"/>
    <lineage>
        <taxon>Eukaryota</taxon>
        <taxon>Fungi</taxon>
        <taxon>Dikarya</taxon>
        <taxon>Basidiomycota</taxon>
        <taxon>Pucciniomycotina</taxon>
        <taxon>Microbotryomycetes</taxon>
        <taxon>Microbotryales</taxon>
        <taxon>Microbotryaceae</taxon>
        <taxon>Microbotryum</taxon>
    </lineage>
</organism>
<dbReference type="AlphaFoldDB" id="A0A2X0MBM4"/>
<gene>
    <name evidence="2" type="primary">BQ5605_C007g04605</name>
    <name evidence="2" type="ORF">BQ5605_C007G04605</name>
</gene>
<feature type="region of interest" description="Disordered" evidence="1">
    <location>
        <begin position="119"/>
        <end position="161"/>
    </location>
</feature>
<protein>
    <submittedName>
        <fullName evidence="2">BQ5605_C007g04605 protein</fullName>
    </submittedName>
</protein>
<accession>A0A2X0MBM4</accession>
<feature type="compositionally biased region" description="Basic and acidic residues" evidence="1">
    <location>
        <begin position="119"/>
        <end position="128"/>
    </location>
</feature>
<evidence type="ECO:0000313" key="3">
    <source>
        <dbReference type="Proteomes" id="UP000249464"/>
    </source>
</evidence>
<evidence type="ECO:0000313" key="2">
    <source>
        <dbReference type="EMBL" id="SGY61814.1"/>
    </source>
</evidence>
<dbReference type="Proteomes" id="UP000249464">
    <property type="component" value="Unassembled WGS sequence"/>
</dbReference>
<keyword evidence="3" id="KW-1185">Reference proteome</keyword>
<evidence type="ECO:0000256" key="1">
    <source>
        <dbReference type="SAM" id="MobiDB-lite"/>
    </source>
</evidence>
<dbReference type="EMBL" id="FQNC01000045">
    <property type="protein sequence ID" value="SGY61814.1"/>
    <property type="molecule type" value="Genomic_DNA"/>
</dbReference>
<sequence>MDARRVNTRRGSNDRLYHTTKATVLYPPEKGGDVGKIKWCEKCRACRRGAGRRQRERRRARGGRRLGLTDRAQHNEPKRGRLFLNSIIRHLEEVIAATARRIQVVVVFDHPILRPELKRDTVLDRQDHQQPQQPSDKSTPVTHPVPPRTTPSPRAFTDDRANNGRSLFATVTSQPESPATFVRWSEQGLLVVAAHEADPLVSASTKFGQICDVALEPNRVVLVSADSDFFMLLGAEQARYRGVLSGKDQNISLVDLAVLDAHPAVWSSRQRFVASLILGCDYFGGIKGIGPEGLRNLPGQWLDAATWQSGWERALDALQLVQRNVD</sequence>
<feature type="region of interest" description="Disordered" evidence="1">
    <location>
        <begin position="50"/>
        <end position="74"/>
    </location>
</feature>